<dbReference type="InterPro" id="IPR053748">
    <property type="entry name" value="Host_DNA_Degrad_Endo"/>
</dbReference>
<proteinExistence type="predicted"/>
<dbReference type="Proteomes" id="UP000694892">
    <property type="component" value="Chromosome 2S"/>
</dbReference>
<sequence>MFCGESRWASSCGYAGSVPHGILSINKPCNYGIVYTAWSGGSDMIFLVPKSKTNTQGGSNGQSKYREYLTQAKRDCPWIITTYSHKSSQLRRIIQKYWSILGQDPKLKGILPTQPNFAYKRGPSLGSILSPSLFTDTDVSGSTHWLTTKGCYRCGGTRCGTCRFMRPTKTFKGRRDPKLYNIQFYGNCGTSNVVYLITCDCGLQYVGKTTRPFRKRLSEHLGCVARRDCSSAVAKHLIECHNSALKEAMWIYRLGTVVPNGLNREWELNCLIDC</sequence>
<dbReference type="PANTHER" id="PTHR21301">
    <property type="entry name" value="REVERSE TRANSCRIPTASE"/>
    <property type="match status" value="1"/>
</dbReference>
<name>A0A974HVQ0_XENLA</name>
<reference evidence="2" key="1">
    <citation type="journal article" date="2016" name="Nature">
        <title>Genome evolution in the allotetraploid frog Xenopus laevis.</title>
        <authorList>
            <person name="Session A.M."/>
            <person name="Uno Y."/>
            <person name="Kwon T."/>
            <person name="Chapman J.A."/>
            <person name="Toyoda A."/>
            <person name="Takahashi S."/>
            <person name="Fukui A."/>
            <person name="Hikosaka A."/>
            <person name="Suzuki A."/>
            <person name="Kondo M."/>
            <person name="van Heeringen S.J."/>
            <person name="Quigley I."/>
            <person name="Heinz S."/>
            <person name="Ogino H."/>
            <person name="Ochi H."/>
            <person name="Hellsten U."/>
            <person name="Lyons J.B."/>
            <person name="Simakov O."/>
            <person name="Putnam N."/>
            <person name="Stites J."/>
            <person name="Kuroki Y."/>
            <person name="Tanaka T."/>
            <person name="Michiue T."/>
            <person name="Watanabe M."/>
            <person name="Bogdanovic O."/>
            <person name="Lister R."/>
            <person name="Georgiou G."/>
            <person name="Paranjpe S.S."/>
            <person name="van Kruijsbergen I."/>
            <person name="Shu S."/>
            <person name="Carlson J."/>
            <person name="Kinoshita T."/>
            <person name="Ohta Y."/>
            <person name="Mawaribuchi S."/>
            <person name="Jenkins J."/>
            <person name="Grimwood J."/>
            <person name="Schmutz J."/>
            <person name="Mitros T."/>
            <person name="Mozaffari S.V."/>
            <person name="Suzuki Y."/>
            <person name="Haramoto Y."/>
            <person name="Yamamoto T.S."/>
            <person name="Takagi C."/>
            <person name="Heald R."/>
            <person name="Miller K."/>
            <person name="Haudenschild C."/>
            <person name="Kitzman J."/>
            <person name="Nakayama T."/>
            <person name="Izutsu Y."/>
            <person name="Robert J."/>
            <person name="Fortriede J."/>
            <person name="Burns K."/>
            <person name="Lotay V."/>
            <person name="Karimi K."/>
            <person name="Yasuoka Y."/>
            <person name="Dichmann D.S."/>
            <person name="Flajnik M.F."/>
            <person name="Houston D.W."/>
            <person name="Shendure J."/>
            <person name="DuPasquier L."/>
            <person name="Vize P.D."/>
            <person name="Zorn A.M."/>
            <person name="Ito M."/>
            <person name="Marcotte E.M."/>
            <person name="Wallingford J.B."/>
            <person name="Ito Y."/>
            <person name="Asashima M."/>
            <person name="Ueno N."/>
            <person name="Matsuda Y."/>
            <person name="Veenstra G.J."/>
            <person name="Fujiyama A."/>
            <person name="Harland R.M."/>
            <person name="Taira M."/>
            <person name="Rokhsar D.S."/>
        </authorList>
    </citation>
    <scope>NUCLEOTIDE SEQUENCE [LARGE SCALE GENOMIC DNA]</scope>
    <source>
        <strain evidence="2">J</strain>
    </source>
</reference>
<dbReference type="EMBL" id="CM004469">
    <property type="protein sequence ID" value="OCT91696.1"/>
    <property type="molecule type" value="Genomic_DNA"/>
</dbReference>
<accession>A0A974HVQ0</accession>
<evidence type="ECO:0000313" key="2">
    <source>
        <dbReference type="Proteomes" id="UP000694892"/>
    </source>
</evidence>
<evidence type="ECO:0000313" key="1">
    <source>
        <dbReference type="EMBL" id="OCT91696.1"/>
    </source>
</evidence>
<dbReference type="CDD" id="cd10442">
    <property type="entry name" value="GIY-YIG_PLEs"/>
    <property type="match status" value="1"/>
</dbReference>
<dbReference type="AlphaFoldDB" id="A0A974HVQ0"/>
<protein>
    <recommendedName>
        <fullName evidence="3">GIY-YIG domain-containing protein</fullName>
    </recommendedName>
</protein>
<organism evidence="1 2">
    <name type="scientific">Xenopus laevis</name>
    <name type="common">African clawed frog</name>
    <dbReference type="NCBI Taxonomy" id="8355"/>
    <lineage>
        <taxon>Eukaryota</taxon>
        <taxon>Metazoa</taxon>
        <taxon>Chordata</taxon>
        <taxon>Craniata</taxon>
        <taxon>Vertebrata</taxon>
        <taxon>Euteleostomi</taxon>
        <taxon>Amphibia</taxon>
        <taxon>Batrachia</taxon>
        <taxon>Anura</taxon>
        <taxon>Pipoidea</taxon>
        <taxon>Pipidae</taxon>
        <taxon>Xenopodinae</taxon>
        <taxon>Xenopus</taxon>
        <taxon>Xenopus</taxon>
    </lineage>
</organism>
<dbReference type="PANTHER" id="PTHR21301:SF13">
    <property type="match status" value="1"/>
</dbReference>
<evidence type="ECO:0008006" key="3">
    <source>
        <dbReference type="Google" id="ProtNLM"/>
    </source>
</evidence>
<dbReference type="Gene3D" id="3.40.1440.40">
    <property type="match status" value="1"/>
</dbReference>
<gene>
    <name evidence="1" type="ORF">XELAEV_18014756mg</name>
</gene>